<keyword evidence="5" id="KW-1185">Reference proteome</keyword>
<proteinExistence type="predicted"/>
<sequence length="907" mass="95864">MLRGRERELAALDALLERIRGGMSEVVVLRGEAGIGKTALLDAVAARAPEKLRVSGVEAEAEFPFAALHRLLIAYAKDLDGLPEAQREALSVAFGLADGPAPDRFLVSLAVLSLLAAVAARGPVLCCVDDIQWLDRESLNVLAFVARRVHAEGIGLVFTVRTGTADVAVLDGLPEIVVEGLPPADALDLLGSVVSGAVDPKVAARIVSATRGNPLAITDLSGTLTGNQLAGALLLPEPLPIGSRLEAHYLAQVRRFATATQRWLLVAAAEPQGDLGYVTSAAAELGVTPEAADEAERARLVTLGPAVRFRHPLVRSAVYGGATSTERRRVHQALAAATTRSADADRRAWHRASAALQPDEDVAADLVSAAGRAAGRGGYAARATFLARAAELTPDERDRAGRLLAAAEAALTSGGPTQADALLTAIDADLLSSTGQGTRLMLRARTTMALGGERGMATVATTCVAAYQAFRAGDPEQARTALFDALDYGLRAEHLTEGADLRRVAEVSVAREGRGETVTDLLLDGFGTSIVDGYAAGAPILRRATAALAGGDVADADMLSHFTPGITACTRFWEDRVRERILHRAAGVARRTGALQLLEMALYSTALHETALGRLDAADELLLEVAELRSAVAGTPYMWEVYRSAEQVGWRAPQDARERIERAEQAGAWLGMGAAVGIAVIGRIVLELGQGNFAAAAVVAGELVGRDYVGSYTRVLPDLVEAAAYADDRDRAASALALLTERATISGTPWALGLLDRSRALLAPAGEAEPLFLSAIKTLGETAAVGDTARAYLLYGEWLRRQRRRKDAREALRAALTGFEDMGAPAFAERARLELQAAGETARRRDADSAGDLTTQEAAIAALARDGLTNPEIAERLFVSTSTVDYHLRKVFRKLGIASRRELGRVL</sequence>
<dbReference type="InterPro" id="IPR016032">
    <property type="entry name" value="Sig_transdc_resp-reg_C-effctor"/>
</dbReference>
<dbReference type="Gene3D" id="3.40.50.300">
    <property type="entry name" value="P-loop containing nucleotide triphosphate hydrolases"/>
    <property type="match status" value="1"/>
</dbReference>
<dbReference type="PANTHER" id="PTHR16305:SF35">
    <property type="entry name" value="TRANSCRIPTIONAL ACTIVATOR DOMAIN"/>
    <property type="match status" value="1"/>
</dbReference>
<gene>
    <name evidence="4" type="ORF">Aiant_77130</name>
</gene>
<evidence type="ECO:0000313" key="4">
    <source>
        <dbReference type="EMBL" id="BCJ47056.1"/>
    </source>
</evidence>
<keyword evidence="2" id="KW-0067">ATP-binding</keyword>
<dbReference type="CDD" id="cd06170">
    <property type="entry name" value="LuxR_C_like"/>
    <property type="match status" value="1"/>
</dbReference>
<evidence type="ECO:0000313" key="5">
    <source>
        <dbReference type="Proteomes" id="UP000676967"/>
    </source>
</evidence>
<dbReference type="Pfam" id="PF00196">
    <property type="entry name" value="GerE"/>
    <property type="match status" value="1"/>
</dbReference>
<evidence type="ECO:0000259" key="3">
    <source>
        <dbReference type="PROSITE" id="PS50043"/>
    </source>
</evidence>
<reference evidence="4 5" key="1">
    <citation type="submission" date="2020-08" db="EMBL/GenBank/DDBJ databases">
        <title>Whole genome shotgun sequence of Actinoplanes ianthinogenes NBRC 13996.</title>
        <authorList>
            <person name="Komaki H."/>
            <person name="Tamura T."/>
        </authorList>
    </citation>
    <scope>NUCLEOTIDE SEQUENCE [LARGE SCALE GENOMIC DNA]</scope>
    <source>
        <strain evidence="4 5">NBRC 13996</strain>
    </source>
</reference>
<accession>A0ABN6CPA3</accession>
<dbReference type="InterPro" id="IPR041664">
    <property type="entry name" value="AAA_16"/>
</dbReference>
<organism evidence="4 5">
    <name type="scientific">Actinoplanes ianthinogenes</name>
    <dbReference type="NCBI Taxonomy" id="122358"/>
    <lineage>
        <taxon>Bacteria</taxon>
        <taxon>Bacillati</taxon>
        <taxon>Actinomycetota</taxon>
        <taxon>Actinomycetes</taxon>
        <taxon>Micromonosporales</taxon>
        <taxon>Micromonosporaceae</taxon>
        <taxon>Actinoplanes</taxon>
    </lineage>
</organism>
<evidence type="ECO:0000256" key="1">
    <source>
        <dbReference type="ARBA" id="ARBA00022741"/>
    </source>
</evidence>
<dbReference type="InterPro" id="IPR027417">
    <property type="entry name" value="P-loop_NTPase"/>
</dbReference>
<feature type="domain" description="HTH luxR-type" evidence="3">
    <location>
        <begin position="846"/>
        <end position="907"/>
    </location>
</feature>
<dbReference type="Gene3D" id="1.10.10.10">
    <property type="entry name" value="Winged helix-like DNA-binding domain superfamily/Winged helix DNA-binding domain"/>
    <property type="match status" value="1"/>
</dbReference>
<dbReference type="EMBL" id="AP023356">
    <property type="protein sequence ID" value="BCJ47056.1"/>
    <property type="molecule type" value="Genomic_DNA"/>
</dbReference>
<protein>
    <submittedName>
        <fullName evidence="4">Transcriptional regulator</fullName>
    </submittedName>
</protein>
<dbReference type="InterPro" id="IPR036388">
    <property type="entry name" value="WH-like_DNA-bd_sf"/>
</dbReference>
<dbReference type="Pfam" id="PF13191">
    <property type="entry name" value="AAA_16"/>
    <property type="match status" value="1"/>
</dbReference>
<dbReference type="PROSITE" id="PS50043">
    <property type="entry name" value="HTH_LUXR_2"/>
    <property type="match status" value="1"/>
</dbReference>
<name>A0ABN6CPA3_9ACTN</name>
<dbReference type="SUPFAM" id="SSF52540">
    <property type="entry name" value="P-loop containing nucleoside triphosphate hydrolases"/>
    <property type="match status" value="1"/>
</dbReference>
<dbReference type="PRINTS" id="PR00038">
    <property type="entry name" value="HTHLUXR"/>
</dbReference>
<keyword evidence="1" id="KW-0547">Nucleotide-binding</keyword>
<dbReference type="SUPFAM" id="SSF46894">
    <property type="entry name" value="C-terminal effector domain of the bipartite response regulators"/>
    <property type="match status" value="1"/>
</dbReference>
<evidence type="ECO:0000256" key="2">
    <source>
        <dbReference type="ARBA" id="ARBA00022840"/>
    </source>
</evidence>
<dbReference type="SMART" id="SM00421">
    <property type="entry name" value="HTH_LUXR"/>
    <property type="match status" value="1"/>
</dbReference>
<dbReference type="InterPro" id="IPR000792">
    <property type="entry name" value="Tscrpt_reg_LuxR_C"/>
</dbReference>
<dbReference type="Proteomes" id="UP000676967">
    <property type="component" value="Chromosome"/>
</dbReference>
<dbReference type="PANTHER" id="PTHR16305">
    <property type="entry name" value="TESTICULAR SOLUBLE ADENYLYL CYCLASE"/>
    <property type="match status" value="1"/>
</dbReference>
<dbReference type="RefSeq" id="WP_189331412.1">
    <property type="nucleotide sequence ID" value="NZ_AP023356.1"/>
</dbReference>